<feature type="compositionally biased region" description="Basic and acidic residues" evidence="1">
    <location>
        <begin position="287"/>
        <end position="296"/>
    </location>
</feature>
<evidence type="ECO:0000256" key="1">
    <source>
        <dbReference type="SAM" id="MobiDB-lite"/>
    </source>
</evidence>
<evidence type="ECO:0000313" key="3">
    <source>
        <dbReference type="Proteomes" id="UP000029870"/>
    </source>
</evidence>
<name>A0A6D2CDG2_9HELI</name>
<feature type="compositionally biased region" description="Low complexity" evidence="1">
    <location>
        <begin position="271"/>
        <end position="285"/>
    </location>
</feature>
<dbReference type="Proteomes" id="UP000029870">
    <property type="component" value="Unassembled WGS sequence"/>
</dbReference>
<dbReference type="RefSeq" id="WP_034575615.1">
    <property type="nucleotide sequence ID" value="NZ_JRPH02000008.1"/>
</dbReference>
<proteinExistence type="predicted"/>
<gene>
    <name evidence="2" type="ORF">LS77_003775</name>
</gene>
<dbReference type="GO" id="GO:0032259">
    <property type="term" value="P:methylation"/>
    <property type="evidence" value="ECO:0007669"/>
    <property type="project" value="UniProtKB-KW"/>
</dbReference>
<reference evidence="2 3" key="1">
    <citation type="journal article" date="2014" name="Genome Announc.">
        <title>Draft genome sequences of eight enterohepatic helicobacter species isolated from both laboratory and wild rodents.</title>
        <authorList>
            <person name="Sheh A."/>
            <person name="Shen Z."/>
            <person name="Fox J.G."/>
        </authorList>
    </citation>
    <scope>NUCLEOTIDE SEQUENCE [LARGE SCALE GENOMIC DNA]</scope>
    <source>
        <strain evidence="2 3">Missouri</strain>
    </source>
</reference>
<protein>
    <submittedName>
        <fullName evidence="2">Class I SAM-dependent methyltransferase</fullName>
    </submittedName>
</protein>
<dbReference type="Pfam" id="PF13489">
    <property type="entry name" value="Methyltransf_23"/>
    <property type="match status" value="1"/>
</dbReference>
<dbReference type="AlphaFoldDB" id="A0A6D2CDG2"/>
<dbReference type="InterPro" id="IPR029063">
    <property type="entry name" value="SAM-dependent_MTases_sf"/>
</dbReference>
<organism evidence="2 3">
    <name type="scientific">Helicobacter bilis</name>
    <dbReference type="NCBI Taxonomy" id="37372"/>
    <lineage>
        <taxon>Bacteria</taxon>
        <taxon>Pseudomonadati</taxon>
        <taxon>Campylobacterota</taxon>
        <taxon>Epsilonproteobacteria</taxon>
        <taxon>Campylobacterales</taxon>
        <taxon>Helicobacteraceae</taxon>
        <taxon>Helicobacter</taxon>
    </lineage>
</organism>
<dbReference type="EMBL" id="JRPH02000008">
    <property type="protein sequence ID" value="TLE05331.1"/>
    <property type="molecule type" value="Genomic_DNA"/>
</dbReference>
<dbReference type="PANTHER" id="PTHR43861">
    <property type="entry name" value="TRANS-ACONITATE 2-METHYLTRANSFERASE-RELATED"/>
    <property type="match status" value="1"/>
</dbReference>
<sequence>MQIKDSHTINGITYFTPPPIISNTLDTDTSDTSKSSLNTESNANFHFPSEGMDMLYLAENKHFWHIARREFIYQEISRILASLYPQDNGKSTKILDVGAGTGSVTRHFLSQGFNNIALGEIHPQGLEYAKTYGIKDLYCMDLLDVPFADEFDCIFAFDVLEHIDDDLVALKNMKSMLKNNTKSLLALSVPSHKWLWNAHDVSVHHKRRYTKNELVALMQQSGFEIVCAKYFFISITPLLWVRALLHSAPYPTQDSRIAKSQVSQQNSALDSYTESSEKSSTNTESVAESHKEELRDTPPPTLINKALLGICRLENKIQHYLPQNLSAPFGGSLLVVGKNMS</sequence>
<evidence type="ECO:0000313" key="2">
    <source>
        <dbReference type="EMBL" id="TLE05331.1"/>
    </source>
</evidence>
<feature type="region of interest" description="Disordered" evidence="1">
    <location>
        <begin position="268"/>
        <end position="300"/>
    </location>
</feature>
<dbReference type="Gene3D" id="3.40.50.150">
    <property type="entry name" value="Vaccinia Virus protein VP39"/>
    <property type="match status" value="1"/>
</dbReference>
<dbReference type="GO" id="GO:0008168">
    <property type="term" value="F:methyltransferase activity"/>
    <property type="evidence" value="ECO:0007669"/>
    <property type="project" value="UniProtKB-KW"/>
</dbReference>
<keyword evidence="2" id="KW-0489">Methyltransferase</keyword>
<dbReference type="CDD" id="cd02440">
    <property type="entry name" value="AdoMet_MTases"/>
    <property type="match status" value="1"/>
</dbReference>
<dbReference type="SUPFAM" id="SSF53335">
    <property type="entry name" value="S-adenosyl-L-methionine-dependent methyltransferases"/>
    <property type="match status" value="1"/>
</dbReference>
<keyword evidence="2" id="KW-0808">Transferase</keyword>
<comment type="caution">
    <text evidence="2">The sequence shown here is derived from an EMBL/GenBank/DDBJ whole genome shotgun (WGS) entry which is preliminary data.</text>
</comment>
<accession>A0A6D2CDG2</accession>